<protein>
    <submittedName>
        <fullName evidence="1">Uncharacterized protein</fullName>
    </submittedName>
</protein>
<accession>A0ACC0NQI6</accession>
<evidence type="ECO:0000313" key="1">
    <source>
        <dbReference type="EMBL" id="KAI8555209.1"/>
    </source>
</evidence>
<proteinExistence type="predicted"/>
<evidence type="ECO:0000313" key="2">
    <source>
        <dbReference type="Proteomes" id="UP001062846"/>
    </source>
</evidence>
<organism evidence="1 2">
    <name type="scientific">Rhododendron molle</name>
    <name type="common">Chinese azalea</name>
    <name type="synonym">Azalea mollis</name>
    <dbReference type="NCBI Taxonomy" id="49168"/>
    <lineage>
        <taxon>Eukaryota</taxon>
        <taxon>Viridiplantae</taxon>
        <taxon>Streptophyta</taxon>
        <taxon>Embryophyta</taxon>
        <taxon>Tracheophyta</taxon>
        <taxon>Spermatophyta</taxon>
        <taxon>Magnoliopsida</taxon>
        <taxon>eudicotyledons</taxon>
        <taxon>Gunneridae</taxon>
        <taxon>Pentapetalae</taxon>
        <taxon>asterids</taxon>
        <taxon>Ericales</taxon>
        <taxon>Ericaceae</taxon>
        <taxon>Ericoideae</taxon>
        <taxon>Rhodoreae</taxon>
        <taxon>Rhododendron</taxon>
    </lineage>
</organism>
<comment type="caution">
    <text evidence="1">The sequence shown here is derived from an EMBL/GenBank/DDBJ whole genome shotgun (WGS) entry which is preliminary data.</text>
</comment>
<sequence>MHDPASEYFANFYINYVNPDDEGTNFDGNIPVELHSLIGREDERHAQPLKEEVISINLKDEDDPRMMQIVTTLSPRDHTALVDLLKEFFELWDIASSESTEKKSQTYLGESAGAVTPLLPRVYITYLAHQFRMAVQMELGELRKAVEELGHKMDKQMIMVQGLFGLVTSTALQPDMGLVKEPFQAYHLPTVGIKLCSGDMFKDLAEFHEARTHSKEDTGSLFKTIAKGEDMFSDEFSSKGKTMQPVDEDMCCNCKANRGPALNSQSGR</sequence>
<keyword evidence="2" id="KW-1185">Reference proteome</keyword>
<gene>
    <name evidence="1" type="ORF">RHMOL_Rhmol05G0157100</name>
</gene>
<name>A0ACC0NQI6_RHOML</name>
<dbReference type="Proteomes" id="UP001062846">
    <property type="component" value="Chromosome 5"/>
</dbReference>
<reference evidence="1" key="1">
    <citation type="submission" date="2022-02" db="EMBL/GenBank/DDBJ databases">
        <title>Plant Genome Project.</title>
        <authorList>
            <person name="Zhang R.-G."/>
        </authorList>
    </citation>
    <scope>NUCLEOTIDE SEQUENCE</scope>
    <source>
        <strain evidence="1">AT1</strain>
    </source>
</reference>
<dbReference type="EMBL" id="CM046392">
    <property type="protein sequence ID" value="KAI8555209.1"/>
    <property type="molecule type" value="Genomic_DNA"/>
</dbReference>